<accession>A0A9Q8X147</accession>
<keyword evidence="1" id="KW-0812">Transmembrane</keyword>
<keyword evidence="1" id="KW-0472">Membrane</keyword>
<dbReference type="Proteomes" id="UP001056209">
    <property type="component" value="Chromosome"/>
</dbReference>
<gene>
    <name evidence="2" type="ORF">M9393_02810</name>
    <name evidence="3" type="ORF">M9408_02015</name>
</gene>
<proteinExistence type="predicted"/>
<keyword evidence="1" id="KW-1133">Transmembrane helix</keyword>
<organism evidence="2 4">
    <name type="scientific">Candidatus Blochmannia vicinus</name>
    <name type="common">nom. nud.</name>
    <dbReference type="NCBI Taxonomy" id="251540"/>
    <lineage>
        <taxon>Bacteria</taxon>
        <taxon>Pseudomonadati</taxon>
        <taxon>Pseudomonadota</taxon>
        <taxon>Gammaproteobacteria</taxon>
        <taxon>Enterobacterales</taxon>
        <taxon>Enterobacteriaceae</taxon>
        <taxon>ant endosymbionts</taxon>
        <taxon>Candidatus Blochmanniella</taxon>
    </lineage>
</organism>
<evidence type="ECO:0000313" key="5">
    <source>
        <dbReference type="Proteomes" id="UP001056622"/>
    </source>
</evidence>
<feature type="transmembrane region" description="Helical" evidence="1">
    <location>
        <begin position="12"/>
        <end position="33"/>
    </location>
</feature>
<name>A0A9Q8X147_9ENTR</name>
<dbReference type="RefSeq" id="WP_250236340.1">
    <property type="nucleotide sequence ID" value="NZ_CP097753.1"/>
</dbReference>
<dbReference type="EMBL" id="CP097753">
    <property type="protein sequence ID" value="URJ28085.1"/>
    <property type="molecule type" value="Genomic_DNA"/>
</dbReference>
<keyword evidence="5" id="KW-1185">Reference proteome</keyword>
<protein>
    <submittedName>
        <fullName evidence="2">Uncharacterized protein</fullName>
    </submittedName>
</protein>
<dbReference type="AlphaFoldDB" id="A0A9Q8X147"/>
<dbReference type="Proteomes" id="UP001056622">
    <property type="component" value="Chromosome"/>
</dbReference>
<reference evidence="2" key="1">
    <citation type="submission" date="2022-05" db="EMBL/GenBank/DDBJ databases">
        <title>Impact of host demography and evolutionary history on endosymbiont molecular evolution: a test in carpenter ants (Genus Camponotus) and their Blochmannia endosymbionts.</title>
        <authorList>
            <person name="Manthey J.D."/>
            <person name="Giron J.C."/>
            <person name="Hruska J.P."/>
        </authorList>
    </citation>
    <scope>NUCLEOTIDE SEQUENCE</scope>
    <source>
        <strain evidence="3">C-005</strain>
        <strain evidence="2">C-039</strain>
    </source>
</reference>
<evidence type="ECO:0000313" key="4">
    <source>
        <dbReference type="Proteomes" id="UP001056209"/>
    </source>
</evidence>
<evidence type="ECO:0000313" key="3">
    <source>
        <dbReference type="EMBL" id="URJ32786.1"/>
    </source>
</evidence>
<evidence type="ECO:0000313" key="2">
    <source>
        <dbReference type="EMBL" id="URJ28085.1"/>
    </source>
</evidence>
<dbReference type="EMBL" id="CP097763">
    <property type="protein sequence ID" value="URJ32786.1"/>
    <property type="molecule type" value="Genomic_DNA"/>
</dbReference>
<evidence type="ECO:0000256" key="1">
    <source>
        <dbReference type="SAM" id="Phobius"/>
    </source>
</evidence>
<sequence length="65" mass="7770">MFKELKKYIAIRSYLIVYFFMPLICNSNINIVIEGLDGELNYNVREKLSDINTDYKYVDIDLKKK</sequence>